<dbReference type="Pfam" id="PF09359">
    <property type="entry name" value="VTC"/>
    <property type="match status" value="1"/>
</dbReference>
<evidence type="ECO:0000259" key="1">
    <source>
        <dbReference type="Pfam" id="PF09359"/>
    </source>
</evidence>
<reference evidence="2 3" key="2">
    <citation type="journal article" date="2022" name="Microorganisms">
        <title>Complete Genome Sequences of Two Flavobacterium ammonificans Strains and a Flavobacterium ammoniigenes Strain of Ammonifying Bacterioplankton Isolated from Surface River Water.</title>
        <authorList>
            <person name="Suda W."/>
            <person name="Ogata Y."/>
            <person name="Shindo C."/>
            <person name="Watanabe K."/>
        </authorList>
    </citation>
    <scope>NUCLEOTIDE SEQUENCE [LARGE SCALE GENOMIC DNA]</scope>
    <source>
        <strain evidence="2 3">GENT5</strain>
    </source>
</reference>
<dbReference type="InterPro" id="IPR018966">
    <property type="entry name" value="VTC_domain"/>
</dbReference>
<proteinExistence type="predicted"/>
<dbReference type="EMBL" id="AP025184">
    <property type="protein sequence ID" value="BDB54327.1"/>
    <property type="molecule type" value="Genomic_DNA"/>
</dbReference>
<dbReference type="CDD" id="cd07750">
    <property type="entry name" value="PolyPPase_VTC_like"/>
    <property type="match status" value="1"/>
</dbReference>
<dbReference type="Proteomes" id="UP001319867">
    <property type="component" value="Chromosome"/>
</dbReference>
<reference evidence="2 3" key="1">
    <citation type="journal article" date="2022" name="Int. J. Syst. Evol. Microbiol.">
        <title>Flavobacterium ammonificans sp. nov. and Flavobacterium ammoniigenes sp. nov., ammonifying bacteria isolated from surface river water.</title>
        <authorList>
            <person name="Watanabe K."/>
            <person name="Kitamura T."/>
            <person name="Ogata Y."/>
            <person name="Shindo C."/>
            <person name="Suda W."/>
        </authorList>
    </citation>
    <scope>NUCLEOTIDE SEQUENCE [LARGE SCALE GENOMIC DNA]</scope>
    <source>
        <strain evidence="2 3">GENT5</strain>
    </source>
</reference>
<accession>A0ABM7V463</accession>
<evidence type="ECO:0000313" key="2">
    <source>
        <dbReference type="EMBL" id="BDB54327.1"/>
    </source>
</evidence>
<feature type="domain" description="VTC" evidence="1">
    <location>
        <begin position="52"/>
        <end position="247"/>
    </location>
</feature>
<organism evidence="2 3">
    <name type="scientific">Flavobacterium ammoniigenes</name>
    <dbReference type="NCBI Taxonomy" id="1751095"/>
    <lineage>
        <taxon>Bacteria</taxon>
        <taxon>Pseudomonadati</taxon>
        <taxon>Bacteroidota</taxon>
        <taxon>Flavobacteriia</taxon>
        <taxon>Flavobacteriales</taxon>
        <taxon>Flavobacteriaceae</taxon>
        <taxon>Flavobacterium</taxon>
    </lineage>
</organism>
<protein>
    <submittedName>
        <fullName evidence="2">VTC domain-containing protein</fullName>
    </submittedName>
</protein>
<name>A0ABM7V463_9FLAO</name>
<keyword evidence="3" id="KW-1185">Reference proteome</keyword>
<evidence type="ECO:0000313" key="3">
    <source>
        <dbReference type="Proteomes" id="UP001319867"/>
    </source>
</evidence>
<gene>
    <name evidence="2" type="ORF">GENT5_06320</name>
</gene>
<sequence>MSFLVFNLAKLLDIIYYYYIYELNNNNLNWDLLHFFDTINLSYLEHKALLLNRKEVKYIVPIALVDLVLNDCKNQYDLLKIDELTTFNYSTNYYDTVDLKLYFNHHNGRGNRFKIRERKYAQMDQKYVEVKTKTNKNQTIKFRKQIENWSESKEFIHDHTSLIESDLHQSLCSEYTRITLLHKQRIEKVTLDFNLSFFEKEKSIRYNNLVIIEVKAENSSTIYFNTIMKKYKIRSGSLSKYCLGLIALNPTLKKNNFKLIFNQFINANNNG</sequence>